<dbReference type="Proteomes" id="UP001153331">
    <property type="component" value="Unassembled WGS sequence"/>
</dbReference>
<evidence type="ECO:0000313" key="1">
    <source>
        <dbReference type="EMBL" id="KAJ8107644.1"/>
    </source>
</evidence>
<reference evidence="1" key="1">
    <citation type="submission" date="2022-11" db="EMBL/GenBank/DDBJ databases">
        <title>Genome Sequence of Boeremia exigua.</title>
        <authorList>
            <person name="Buettner E."/>
        </authorList>
    </citation>
    <scope>NUCLEOTIDE SEQUENCE</scope>
    <source>
        <strain evidence="1">CU02</strain>
    </source>
</reference>
<keyword evidence="2" id="KW-1185">Reference proteome</keyword>
<sequence length="1800" mass="197122">MQTNYFVCTLGQATTLDCQPNPYTTIGQFVNYQAKHHANLPAVGFPVLRPQQDNWDYKVLTFADVDQGTNAFAKRLLQTLGRTLKGPETVALLCHSSPEFLFTWLGLMRLGYSVLLIAPQCQPAAILHLCKSCDSSVFFYDIAHTERAEKTSSLAREGDDTGFMAKSLPLREGEDIYQVISEAVQINIETSDLDETAIAYLHHTSGTSSGLPKPIPQSHRAGLGVLPRIEARPVKATFTTTPLYHGGVADLLRAWTSNSLIWLFPGKDVPITARNICNTLEVAASYASTGGHPEVKYFSSVPYVLQMMESDEKGLAFLQDMDIVGVGGAALPAEVGNRLVKSGVNLISRFGSAECGFIMSSFRDFSADDDWQYLRNYNPGELLSFEPREDNLAELVIKLGWPHMAKQNRPDGSFATADLFALHPSIPDAWIYNSRADSQLTLITGKKFDPAPLEDAIATSPYLDDVLIFGTNRPYPGALLLRSESASGMTDVDLLDAIKPVVEKLNRDSQDHARISYDMLIPLPHQQPLEKSSKGTLIRRVAEARFEDTINLAYEEQDSAQSTDVPDEDLPQHLKSLIQSITSQSAELTDDADLFSYGVDSIACMQLRSRLRGLIPNCDKPLPMSVIEDCGSIKRLTDYVLRRRYGESGIVEENEKQLMRDLVKQYSNFTKPSSQPSTNNQSEDGRTGDVVVLTGATGALGAHILDLLQKSKAVKTIYCLVRAADEHSAKERVSKGLEQRGLVNLLSSDEAGGKVRVIPAQLGNERLGLSESLYDELAKMATCIIHVAWTVNFRLKLRSFVKDNIAGVRNLLDLALSAQRASPPRFAYCSSTAAIMNSPVDQSGNWPEKLLSDPSSASPLGYSRSKWVAEHICAEANSRTSLRGRIAVVRVGQLAGDSRTGVWNTKEAWPMMLSTASIIQCLPDLGNEPLDWLPVDVAAQAFLESIREENCNQEDIAVYHVLNPHQQPTWHDMLLWLKKKVDFDIVPPQDWLQRLEESNTEHSAKKLLGMWKEAYGDGTQDSSQKPQFSMERSRGHVPTLREASFTSGISSRRLSAPAISSREPARILAYSSMIEKSTGNRQQLTGTPAEAHIALPSDTMTSRKWVRLGCNVGGRTIFAGRSDIFTMQRRVASSHKAAWPIASRLPAHNQILRQPALSCIDGRNLSTLWAPAIAMFCGPKVLNAMSDSQRTEDESWTASAYEKGLDPAPGRPNPTDSWMNLLTLRPVSMADSEKTAARSVGDLEKKEMGVGESGLPSAAASVHEQSAGEKEPDVNEKRNSKASNSDDDDDFEYPTKWKLAIITLALCLSVFCMALDNTIIATAIPRITDQFKALNDVGWYGSSYLLTTCATQLLYGKFYTFYSIKWVYISALFIFEVGSLICGVAPNSTTLIIGRAIAGVGAAGIFSGAILIVASTVPLRQRPAYMGLIGGMYGIASVAGPLMGGAFTDHLTWRWCFYINLPLGAITAAFIIPFFKIQRRGKKSEATLREQIKKFDLEGTALFLPAIICLLLALQWGGSKYAWGSGRIIALLVLFVVLICGFIAIQWWKQEDATVPPRVFLNRNVWGSAWFGAMLGASFFVMVYFLPIWFQAVKSVSATKSGIMNLPAILGLVIISMLAGGLVTYSGYYTPFMLASSVLMAIGAGLLSTFETDTNSPKWIGYQFLFGAGVGFGMQQTLVAVQTVLPADDIPIGTATMMFSQTLGGALFISVAQNVFTNQLVKNLKSVVPELDSSFVLTVGATELKNAIEARFLPGVLSAYNLALTQTFYVSVAAGAMSIVGAAFVEWKSMKGKKIEMAMA</sequence>
<evidence type="ECO:0000313" key="2">
    <source>
        <dbReference type="Proteomes" id="UP001153331"/>
    </source>
</evidence>
<organism evidence="1 2">
    <name type="scientific">Boeremia exigua</name>
    <dbReference type="NCBI Taxonomy" id="749465"/>
    <lineage>
        <taxon>Eukaryota</taxon>
        <taxon>Fungi</taxon>
        <taxon>Dikarya</taxon>
        <taxon>Ascomycota</taxon>
        <taxon>Pezizomycotina</taxon>
        <taxon>Dothideomycetes</taxon>
        <taxon>Pleosporomycetidae</taxon>
        <taxon>Pleosporales</taxon>
        <taxon>Pleosporineae</taxon>
        <taxon>Didymellaceae</taxon>
        <taxon>Boeremia</taxon>
    </lineage>
</organism>
<name>A0ACC2HX24_9PLEO</name>
<protein>
    <submittedName>
        <fullName evidence="1">Uncharacterized protein</fullName>
    </submittedName>
</protein>
<accession>A0ACC2HX24</accession>
<dbReference type="EMBL" id="JAPHNI010000885">
    <property type="protein sequence ID" value="KAJ8107644.1"/>
    <property type="molecule type" value="Genomic_DNA"/>
</dbReference>
<proteinExistence type="predicted"/>
<comment type="caution">
    <text evidence="1">The sequence shown here is derived from an EMBL/GenBank/DDBJ whole genome shotgun (WGS) entry which is preliminary data.</text>
</comment>
<gene>
    <name evidence="1" type="ORF">OPT61_g8722</name>
</gene>